<dbReference type="InterPro" id="IPR012340">
    <property type="entry name" value="NA-bd_OB-fold"/>
</dbReference>
<dbReference type="InterPro" id="IPR023501">
    <property type="entry name" value="Nucleotidase_PAN"/>
</dbReference>
<feature type="coiled-coil region" evidence="9">
    <location>
        <begin position="6"/>
        <end position="64"/>
    </location>
</feature>
<dbReference type="Pfam" id="PF00004">
    <property type="entry name" value="AAA"/>
    <property type="match status" value="1"/>
</dbReference>
<keyword evidence="3 9" id="KW-0963">Cytoplasm</keyword>
<feature type="binding site" evidence="9">
    <location>
        <position position="334"/>
    </location>
    <ligand>
        <name>ATP</name>
        <dbReference type="ChEBI" id="CHEBI:30616"/>
    </ligand>
</feature>
<dbReference type="InterPro" id="IPR003959">
    <property type="entry name" value="ATPase_AAA_core"/>
</dbReference>
<dbReference type="InterPro" id="IPR003960">
    <property type="entry name" value="ATPase_AAA_CS"/>
</dbReference>
<dbReference type="PaxDb" id="572546-Arcpr_1629"/>
<dbReference type="HOGENOM" id="CLU_000688_2_0_2"/>
<dbReference type="GO" id="GO:0010498">
    <property type="term" value="P:proteasomal protein catabolic process"/>
    <property type="evidence" value="ECO:0007669"/>
    <property type="project" value="UniProtKB-UniRule"/>
</dbReference>
<dbReference type="OrthoDB" id="77269at2157"/>
<dbReference type="InterPro" id="IPR027417">
    <property type="entry name" value="P-loop_NTPase"/>
</dbReference>
<sequence length="407" mass="46606">MSEVDYSYLLERLKRLEEEFERLKKIEEEYYKLKEHYRRLEDEKRFIESERLRYERELRRLRSEIERLRSPPLLIGTISDVLDDGRVIVKSSTGPKFLVHVSQFVDPKDLKPGARVAMNQQTLAVVSVLPPSKDPMVYAFEVEERPNVTYEDIGGLEKQIEEIREAIELPLLKPELFEEVGIEPPKGVLLYGPPGTGKTLLAKAVANKTKATFIRVVGSEFVQKYIGEGARLVREVFELAREKSPSIIFIDELDAIAARRTSSDTSGDREVQRTLMQLLAEMDGFDPRGDVKIIGATNRIDILDPAILRPGRFDRIIEVPLPSYEGRIQIFKIHTRKMKLADNVDFGELARITEGASGADIKAICTEAGMFAIREERTVVTMQDFLRAVEKVLRRDMSYREKGVMFV</sequence>
<dbReference type="GO" id="GO:0016887">
    <property type="term" value="F:ATP hydrolysis activity"/>
    <property type="evidence" value="ECO:0007669"/>
    <property type="project" value="UniProtKB-UniRule"/>
</dbReference>
<evidence type="ECO:0000256" key="2">
    <source>
        <dbReference type="ARBA" id="ARBA00006914"/>
    </source>
</evidence>
<evidence type="ECO:0000256" key="6">
    <source>
        <dbReference type="ARBA" id="ARBA00022942"/>
    </source>
</evidence>
<dbReference type="SUPFAM" id="SSF52540">
    <property type="entry name" value="P-loop containing nucleoside triphosphate hydrolases"/>
    <property type="match status" value="1"/>
</dbReference>
<keyword evidence="5 9" id="KW-0067">ATP-binding</keyword>
<keyword evidence="13" id="KW-1185">Reference proteome</keyword>
<dbReference type="NCBIfam" id="NF003069">
    <property type="entry name" value="PRK03992.1"/>
    <property type="match status" value="1"/>
</dbReference>
<comment type="subcellular location">
    <subcellularLocation>
        <location evidence="1 9">Cytoplasm</location>
    </subcellularLocation>
</comment>
<dbReference type="Gene3D" id="3.40.50.300">
    <property type="entry name" value="P-loop containing nucleotide triphosphate hydrolases"/>
    <property type="match status" value="1"/>
</dbReference>
<reference evidence="12 13" key="1">
    <citation type="journal article" date="2010" name="Stand. Genomic Sci.">
        <title>Complete genome sequence of Archaeoglobus profundus type strain (AV18).</title>
        <authorList>
            <person name="von Jan M."/>
            <person name="Lapidus A."/>
            <person name="Del Rio T.G."/>
            <person name="Copeland A."/>
            <person name="Tice H."/>
            <person name="Cheng J.F."/>
            <person name="Lucas S."/>
            <person name="Chen F."/>
            <person name="Nolan M."/>
            <person name="Goodwin L."/>
            <person name="Han C."/>
            <person name="Pitluck S."/>
            <person name="Liolios K."/>
            <person name="Ivanova N."/>
            <person name="Mavromatis K."/>
            <person name="Ovchinnikova G."/>
            <person name="Chertkov O."/>
            <person name="Pati A."/>
            <person name="Chen A."/>
            <person name="Palaniappan K."/>
            <person name="Land M."/>
            <person name="Hauser L."/>
            <person name="Chang Y.J."/>
            <person name="Jeffries C.D."/>
            <person name="Saunders E."/>
            <person name="Brettin T."/>
            <person name="Detter J.C."/>
            <person name="Chain P."/>
            <person name="Eichinger K."/>
            <person name="Huber H."/>
            <person name="Spring S."/>
            <person name="Rohde M."/>
            <person name="Goker M."/>
            <person name="Wirth R."/>
            <person name="Woyke T."/>
            <person name="Bristow J."/>
            <person name="Eisen J.A."/>
            <person name="Markowitz V."/>
            <person name="Hugenholtz P."/>
            <person name="Kyrpides N.C."/>
            <person name="Klenk H.P."/>
        </authorList>
    </citation>
    <scope>NUCLEOTIDE SEQUENCE [LARGE SCALE GENOMIC DNA]</scope>
    <source>
        <strain evidence="13">DSM 5631 / JCM 9629 / NBRC 100127 / Av18</strain>
    </source>
</reference>
<comment type="function">
    <text evidence="9">ATPase which is responsible for recognizing, binding, unfolding and translocation of substrate proteins into the archaeal 20S proteasome core particle. Is essential for opening the gate of the 20S proteasome via an interaction with its C-terminus, thereby allowing substrate entry and access to the site of proteolysis. Thus, the C-termini of the proteasomal ATPase function like a 'key in a lock' to induce gate opening and therefore regulate proteolysis. Unfolding activity requires energy from ATP hydrolysis, whereas ATP binding alone promotes ATPase-20S proteasome association which triggers gate opening, and supports translocation of unfolded substrates.</text>
</comment>
<dbReference type="InterPro" id="IPR050221">
    <property type="entry name" value="26S_Proteasome_ATPase"/>
</dbReference>
<accession>D2REY1</accession>
<evidence type="ECO:0000256" key="5">
    <source>
        <dbReference type="ARBA" id="ARBA00022840"/>
    </source>
</evidence>
<dbReference type="HAMAP" id="MF_00553">
    <property type="entry name" value="PAN"/>
    <property type="match status" value="1"/>
</dbReference>
<dbReference type="Gene3D" id="1.10.8.60">
    <property type="match status" value="1"/>
</dbReference>
<dbReference type="STRING" id="572546.Arcpr_1629"/>
<evidence type="ECO:0000259" key="11">
    <source>
        <dbReference type="SMART" id="SM00382"/>
    </source>
</evidence>
<keyword evidence="4 9" id="KW-0547">Nucleotide-binding</keyword>
<dbReference type="NCBIfam" id="TIGR01242">
    <property type="entry name" value="proteasome-activating nucleotidase"/>
    <property type="match status" value="1"/>
</dbReference>
<dbReference type="GO" id="GO:0005524">
    <property type="term" value="F:ATP binding"/>
    <property type="evidence" value="ECO:0007669"/>
    <property type="project" value="UniProtKB-UniRule"/>
</dbReference>
<organism evidence="12 13">
    <name type="scientific">Archaeoglobus profundus (strain DSM 5631 / JCM 9629 / NBRC 100127 / Av18)</name>
    <dbReference type="NCBI Taxonomy" id="572546"/>
    <lineage>
        <taxon>Archaea</taxon>
        <taxon>Methanobacteriati</taxon>
        <taxon>Methanobacteriota</taxon>
        <taxon>Archaeoglobi</taxon>
        <taxon>Archaeoglobales</taxon>
        <taxon>Archaeoglobaceae</taxon>
        <taxon>Archaeoglobus</taxon>
    </lineage>
</organism>
<feature type="domain" description="AAA+ ATPase" evidence="11">
    <location>
        <begin position="184"/>
        <end position="323"/>
    </location>
</feature>
<dbReference type="SMART" id="SM00382">
    <property type="entry name" value="AAA"/>
    <property type="match status" value="1"/>
</dbReference>
<comment type="domain">
    <text evidence="9">Consists of three main regions, an N-terminal coiled-coil domain that may assist in substrate recognition, an interdomain involved in PAN hexamerization, and a C-terminal ATPase domain of the AAA type.</text>
</comment>
<dbReference type="Pfam" id="PF16450">
    <property type="entry name" value="Prot_ATP_ID_OB_C"/>
    <property type="match status" value="1"/>
</dbReference>
<evidence type="ECO:0000256" key="3">
    <source>
        <dbReference type="ARBA" id="ARBA00022490"/>
    </source>
</evidence>
<dbReference type="GO" id="GO:0022623">
    <property type="term" value="C:proteasome-activating nucleotidase complex"/>
    <property type="evidence" value="ECO:0007669"/>
    <property type="project" value="UniProtKB-UniRule"/>
</dbReference>
<dbReference type="KEGG" id="apo:Arcpr_1629"/>
<comment type="similarity">
    <text evidence="2 9 10">Belongs to the AAA ATPase family.</text>
</comment>
<evidence type="ECO:0000256" key="4">
    <source>
        <dbReference type="ARBA" id="ARBA00022741"/>
    </source>
</evidence>
<evidence type="ECO:0000256" key="10">
    <source>
        <dbReference type="RuleBase" id="RU003651"/>
    </source>
</evidence>
<dbReference type="GeneID" id="8740322"/>
<comment type="subunit">
    <text evidence="9">Homohexamer. The hexameric complex has a two-ring architecture resembling a top hat that caps the 20S proteasome core at one or both ends. Upon ATP-binding, the C-terminus of PAN interacts with the alpha-rings of the proteasome core by binding to the intersubunit pockets.</text>
</comment>
<dbReference type="FunFam" id="3.40.50.300:FF:000033">
    <property type="entry name" value="26S protease regulatory subunit 6B"/>
    <property type="match status" value="1"/>
</dbReference>
<keyword evidence="12" id="KW-0378">Hydrolase</keyword>
<evidence type="ECO:0000313" key="13">
    <source>
        <dbReference type="Proteomes" id="UP000001901"/>
    </source>
</evidence>
<dbReference type="CDD" id="cd19502">
    <property type="entry name" value="RecA-like_PAN_like"/>
    <property type="match status" value="1"/>
</dbReference>
<dbReference type="Gene3D" id="2.40.50.140">
    <property type="entry name" value="Nucleic acid-binding proteins"/>
    <property type="match status" value="1"/>
</dbReference>
<name>D2REY1_ARCPA</name>
<dbReference type="Pfam" id="PF17862">
    <property type="entry name" value="AAA_lid_3"/>
    <property type="match status" value="1"/>
</dbReference>
<evidence type="ECO:0000256" key="1">
    <source>
        <dbReference type="ARBA" id="ARBA00004496"/>
    </source>
</evidence>
<dbReference type="EMBL" id="CP001857">
    <property type="protein sequence ID" value="ADB58675.1"/>
    <property type="molecule type" value="Genomic_DNA"/>
</dbReference>
<dbReference type="eggNOG" id="arCOG01306">
    <property type="taxonomic scope" value="Archaea"/>
</dbReference>
<proteinExistence type="inferred from homology"/>
<protein>
    <recommendedName>
        <fullName evidence="9">Proteasome-activating nucleotidase</fullName>
        <shortName evidence="9">PAN</shortName>
    </recommendedName>
    <alternativeName>
        <fullName evidence="9">Proteasomal ATPase</fullName>
    </alternativeName>
    <alternativeName>
        <fullName evidence="9">Proteasome regulatory ATPase</fullName>
    </alternativeName>
    <alternativeName>
        <fullName evidence="9">Proteasome regulatory particle</fullName>
    </alternativeName>
</protein>
<gene>
    <name evidence="9" type="primary">pan</name>
    <name evidence="12" type="ordered locus">Arcpr_1629</name>
</gene>
<dbReference type="InterPro" id="IPR032501">
    <property type="entry name" value="Prot_ATP_ID_OB_2nd"/>
</dbReference>
<dbReference type="AlphaFoldDB" id="D2REY1"/>
<dbReference type="PANTHER" id="PTHR23073">
    <property type="entry name" value="26S PROTEASOME REGULATORY SUBUNIT"/>
    <property type="match status" value="1"/>
</dbReference>
<dbReference type="RefSeq" id="WP_012941011.1">
    <property type="nucleotide sequence ID" value="NC_013741.1"/>
</dbReference>
<evidence type="ECO:0000313" key="12">
    <source>
        <dbReference type="EMBL" id="ADB58675.1"/>
    </source>
</evidence>
<evidence type="ECO:0000256" key="8">
    <source>
        <dbReference type="ARBA" id="ARBA00023186"/>
    </source>
</evidence>
<dbReference type="InterPro" id="IPR041569">
    <property type="entry name" value="AAA_lid_3"/>
</dbReference>
<keyword evidence="6 9" id="KW-0647">Proteasome</keyword>
<evidence type="ECO:0000256" key="9">
    <source>
        <dbReference type="HAMAP-Rule" id="MF_00553"/>
    </source>
</evidence>
<dbReference type="InterPro" id="IPR003593">
    <property type="entry name" value="AAA+_ATPase"/>
</dbReference>
<keyword evidence="7 9" id="KW-0175">Coiled coil</keyword>
<keyword evidence="8 9" id="KW-0143">Chaperone</keyword>
<dbReference type="Proteomes" id="UP000001901">
    <property type="component" value="Chromosome"/>
</dbReference>
<dbReference type="GO" id="GO:0005737">
    <property type="term" value="C:cytoplasm"/>
    <property type="evidence" value="ECO:0007669"/>
    <property type="project" value="UniProtKB-SubCell"/>
</dbReference>
<dbReference type="GO" id="GO:0043335">
    <property type="term" value="P:protein unfolding"/>
    <property type="evidence" value="ECO:0007669"/>
    <property type="project" value="UniProtKB-UniRule"/>
</dbReference>
<feature type="binding site" evidence="9">
    <location>
        <begin position="195"/>
        <end position="200"/>
    </location>
    <ligand>
        <name>ATP</name>
        <dbReference type="ChEBI" id="CHEBI:30616"/>
    </ligand>
</feature>
<evidence type="ECO:0000256" key="7">
    <source>
        <dbReference type="ARBA" id="ARBA00023054"/>
    </source>
</evidence>
<dbReference type="PROSITE" id="PS00674">
    <property type="entry name" value="AAA"/>
    <property type="match status" value="1"/>
</dbReference>
<dbReference type="FunFam" id="1.10.8.60:FF:000006">
    <property type="entry name" value="26S protease regulatory subunit 8"/>
    <property type="match status" value="1"/>
</dbReference>